<accession>A0A382PLK8</accession>
<dbReference type="AlphaFoldDB" id="A0A382PLK8"/>
<sequence>MYRSLLTILFSISLFAENLSDRLEVGMQAPEWIFKDANGKDFTMNALEGKILKIDYMDPDKYQMNEPFNDELKKLVIVDSLISWDKFGGFGIVDCASTWIPDFLIRKIAGNKARKFDSTILFDYDAKLRTSWGLKKNSYNVIILDKDRVCRAIARGKITDEKQKELIQLIIDLQRKM</sequence>
<gene>
    <name evidence="1" type="ORF">METZ01_LOCUS326581</name>
</gene>
<protein>
    <recommendedName>
        <fullName evidence="2">Thioredoxin domain-containing protein</fullName>
    </recommendedName>
</protein>
<name>A0A382PLK8_9ZZZZ</name>
<evidence type="ECO:0008006" key="2">
    <source>
        <dbReference type="Google" id="ProtNLM"/>
    </source>
</evidence>
<organism evidence="1">
    <name type="scientific">marine metagenome</name>
    <dbReference type="NCBI Taxonomy" id="408172"/>
    <lineage>
        <taxon>unclassified sequences</taxon>
        <taxon>metagenomes</taxon>
        <taxon>ecological metagenomes</taxon>
    </lineage>
</organism>
<proteinExistence type="predicted"/>
<dbReference type="EMBL" id="UINC01107961">
    <property type="protein sequence ID" value="SVC73727.1"/>
    <property type="molecule type" value="Genomic_DNA"/>
</dbReference>
<dbReference type="Pfam" id="PF09695">
    <property type="entry name" value="YtfJ_HI0045"/>
    <property type="match status" value="1"/>
</dbReference>
<dbReference type="InterPro" id="IPR036249">
    <property type="entry name" value="Thioredoxin-like_sf"/>
</dbReference>
<reference evidence="1" key="1">
    <citation type="submission" date="2018-05" db="EMBL/GenBank/DDBJ databases">
        <authorList>
            <person name="Lanie J.A."/>
            <person name="Ng W.-L."/>
            <person name="Kazmierczak K.M."/>
            <person name="Andrzejewski T.M."/>
            <person name="Davidsen T.M."/>
            <person name="Wayne K.J."/>
            <person name="Tettelin H."/>
            <person name="Glass J.I."/>
            <person name="Rusch D."/>
            <person name="Podicherti R."/>
            <person name="Tsui H.-C.T."/>
            <person name="Winkler M.E."/>
        </authorList>
    </citation>
    <scope>NUCLEOTIDE SEQUENCE</scope>
</reference>
<dbReference type="SUPFAM" id="SSF52833">
    <property type="entry name" value="Thioredoxin-like"/>
    <property type="match status" value="1"/>
</dbReference>
<dbReference type="Gene3D" id="3.40.30.10">
    <property type="entry name" value="Glutaredoxin"/>
    <property type="match status" value="1"/>
</dbReference>
<evidence type="ECO:0000313" key="1">
    <source>
        <dbReference type="EMBL" id="SVC73727.1"/>
    </source>
</evidence>
<dbReference type="InterPro" id="IPR006513">
    <property type="entry name" value="YtfJ_HI0045"/>
</dbReference>